<dbReference type="Proteomes" id="UP000681720">
    <property type="component" value="Unassembled WGS sequence"/>
</dbReference>
<name>A0A8S3CTQ0_9BILA</name>
<reference evidence="2" key="1">
    <citation type="submission" date="2021-02" db="EMBL/GenBank/DDBJ databases">
        <authorList>
            <person name="Nowell W R."/>
        </authorList>
    </citation>
    <scope>NUCLEOTIDE SEQUENCE</scope>
</reference>
<evidence type="ECO:0000313" key="3">
    <source>
        <dbReference type="Proteomes" id="UP000681720"/>
    </source>
</evidence>
<proteinExistence type="predicted"/>
<sequence>HDTDDQTIYDEYGFRIDIKESEQHYEIVPCIENEQAKLRWLTHLDSTYKIDVVHWPLPEQELAEKIDPKQMRQDKKIATL</sequence>
<feature type="non-terminal residue" evidence="2">
    <location>
        <position position="1"/>
    </location>
</feature>
<accession>A0A8S3CTQ0</accession>
<dbReference type="Proteomes" id="UP000681967">
    <property type="component" value="Unassembled WGS sequence"/>
</dbReference>
<dbReference type="AlphaFoldDB" id="A0A8S3CTQ0"/>
<protein>
    <submittedName>
        <fullName evidence="2">Uncharacterized protein</fullName>
    </submittedName>
</protein>
<evidence type="ECO:0000313" key="2">
    <source>
        <dbReference type="EMBL" id="CAF4946024.1"/>
    </source>
</evidence>
<dbReference type="EMBL" id="CAJOBJ010188812">
    <property type="protein sequence ID" value="CAF4946024.1"/>
    <property type="molecule type" value="Genomic_DNA"/>
</dbReference>
<organism evidence="2 3">
    <name type="scientific">Rotaria magnacalcarata</name>
    <dbReference type="NCBI Taxonomy" id="392030"/>
    <lineage>
        <taxon>Eukaryota</taxon>
        <taxon>Metazoa</taxon>
        <taxon>Spiralia</taxon>
        <taxon>Gnathifera</taxon>
        <taxon>Rotifera</taxon>
        <taxon>Eurotatoria</taxon>
        <taxon>Bdelloidea</taxon>
        <taxon>Philodinida</taxon>
        <taxon>Philodinidae</taxon>
        <taxon>Rotaria</taxon>
    </lineage>
</organism>
<evidence type="ECO:0000313" key="1">
    <source>
        <dbReference type="EMBL" id="CAF4591343.1"/>
    </source>
</evidence>
<dbReference type="EMBL" id="CAJOBH010096311">
    <property type="protein sequence ID" value="CAF4591343.1"/>
    <property type="molecule type" value="Genomic_DNA"/>
</dbReference>
<feature type="non-terminal residue" evidence="2">
    <location>
        <position position="80"/>
    </location>
</feature>
<comment type="caution">
    <text evidence="2">The sequence shown here is derived from an EMBL/GenBank/DDBJ whole genome shotgun (WGS) entry which is preliminary data.</text>
</comment>
<gene>
    <name evidence="1" type="ORF">BYL167_LOCUS39726</name>
    <name evidence="2" type="ORF">GIL414_LOCUS54070</name>
</gene>